<evidence type="ECO:0000256" key="5">
    <source>
        <dbReference type="ARBA" id="ARBA00023002"/>
    </source>
</evidence>
<sequence length="311" mass="34568">MQHLDLHERPPEQIRHVYKKYQKMKPAHLDTDEDLVTLTSLSHAALPDRVHVVRELDAEPDIVSVLTKVGLHIIPSLLPAQVQSALLSRLLHRDLSNPAHLTNIHAHYNITYPPAQSSFFALPRSSQDPVATPLDPNIHKPLTVAQLLDKKMRWTTLGHQYDWTAKTYPESRPPPFPVDIKTLLESIFTHTKAEAAIVNLYSPGDTLSVHRDVAEASSHGLVSVSLGCDAVFVVGTGDKVLSLRIQSGCAVYMSGPSRFAWHGVPQIVAGTCPPCLQDWPGGSLHESVDLDDWKGWMAGKRVNLNVRQMWD</sequence>
<dbReference type="Proteomes" id="UP000800096">
    <property type="component" value="Unassembled WGS sequence"/>
</dbReference>
<keyword evidence="5" id="KW-0560">Oxidoreductase</keyword>
<proteinExistence type="inferred from homology"/>
<dbReference type="PANTHER" id="PTHR16557">
    <property type="entry name" value="ALKYLATED DNA REPAIR PROTEIN ALKB-RELATED"/>
    <property type="match status" value="1"/>
</dbReference>
<dbReference type="InterPro" id="IPR027450">
    <property type="entry name" value="AlkB-like"/>
</dbReference>
<evidence type="ECO:0000256" key="9">
    <source>
        <dbReference type="PIRSR" id="PIRSR604574-2"/>
    </source>
</evidence>
<keyword evidence="12" id="KW-1185">Reference proteome</keyword>
<evidence type="ECO:0000256" key="4">
    <source>
        <dbReference type="ARBA" id="ARBA00022964"/>
    </source>
</evidence>
<dbReference type="EC" id="1.14.11.53" evidence="2"/>
<gene>
    <name evidence="11" type="ORF">BDU57DRAFT_460081</name>
</gene>
<dbReference type="FunFam" id="2.60.120.590:FF:000014">
    <property type="entry name" value="Oxidoreductase, 2OG-Fe(II) oxygenase family family"/>
    <property type="match status" value="1"/>
</dbReference>
<evidence type="ECO:0000256" key="7">
    <source>
        <dbReference type="ARBA" id="ARBA00023026"/>
    </source>
</evidence>
<reference evidence="11" key="1">
    <citation type="journal article" date="2020" name="Stud. Mycol.">
        <title>101 Dothideomycetes genomes: a test case for predicting lifestyles and emergence of pathogens.</title>
        <authorList>
            <person name="Haridas S."/>
            <person name="Albert R."/>
            <person name="Binder M."/>
            <person name="Bloem J."/>
            <person name="Labutti K."/>
            <person name="Salamov A."/>
            <person name="Andreopoulos B."/>
            <person name="Baker S."/>
            <person name="Barry K."/>
            <person name="Bills G."/>
            <person name="Bluhm B."/>
            <person name="Cannon C."/>
            <person name="Castanera R."/>
            <person name="Culley D."/>
            <person name="Daum C."/>
            <person name="Ezra D."/>
            <person name="Gonzalez J."/>
            <person name="Henrissat B."/>
            <person name="Kuo A."/>
            <person name="Liang C."/>
            <person name="Lipzen A."/>
            <person name="Lutzoni F."/>
            <person name="Magnuson J."/>
            <person name="Mondo S."/>
            <person name="Nolan M."/>
            <person name="Ohm R."/>
            <person name="Pangilinan J."/>
            <person name="Park H.-J."/>
            <person name="Ramirez L."/>
            <person name="Alfaro M."/>
            <person name="Sun H."/>
            <person name="Tritt A."/>
            <person name="Yoshinaga Y."/>
            <person name="Zwiers L.-H."/>
            <person name="Turgeon B."/>
            <person name="Goodwin S."/>
            <person name="Spatafora J."/>
            <person name="Crous P."/>
            <person name="Grigoriev I."/>
        </authorList>
    </citation>
    <scope>NUCLEOTIDE SEQUENCE</scope>
    <source>
        <strain evidence="11">HMLAC05119</strain>
    </source>
</reference>
<evidence type="ECO:0000256" key="3">
    <source>
        <dbReference type="ARBA" id="ARBA00022723"/>
    </source>
</evidence>
<dbReference type="Gene3D" id="2.60.120.590">
    <property type="entry name" value="Alpha-ketoglutarate-dependent dioxygenase AlkB-like"/>
    <property type="match status" value="1"/>
</dbReference>
<feature type="binding site" evidence="9">
    <location>
        <position position="212"/>
    </location>
    <ligand>
        <name>Fe cation</name>
        <dbReference type="ChEBI" id="CHEBI:24875"/>
        <note>catalytic</note>
    </ligand>
</feature>
<dbReference type="PROSITE" id="PS51471">
    <property type="entry name" value="FE2OG_OXY"/>
    <property type="match status" value="1"/>
</dbReference>
<dbReference type="GO" id="GO:0005737">
    <property type="term" value="C:cytoplasm"/>
    <property type="evidence" value="ECO:0007669"/>
    <property type="project" value="TreeGrafter"/>
</dbReference>
<dbReference type="GO" id="GO:1990931">
    <property type="term" value="F:mRNA N6-methyladenosine dioxygenase activity"/>
    <property type="evidence" value="ECO:0007669"/>
    <property type="project" value="UniProtKB-EC"/>
</dbReference>
<name>A0A6A5QBW5_AMPQU</name>
<keyword evidence="3 9" id="KW-0479">Metal-binding</keyword>
<dbReference type="Pfam" id="PF13532">
    <property type="entry name" value="2OG-FeII_Oxy_2"/>
    <property type="match status" value="1"/>
</dbReference>
<feature type="binding site" evidence="9">
    <location>
        <position position="210"/>
    </location>
    <ligand>
        <name>Fe cation</name>
        <dbReference type="ChEBI" id="CHEBI:24875"/>
        <note>catalytic</note>
    </ligand>
</feature>
<organism evidence="11 12">
    <name type="scientific">Ampelomyces quisqualis</name>
    <name type="common">Powdery mildew agent</name>
    <dbReference type="NCBI Taxonomy" id="50730"/>
    <lineage>
        <taxon>Eukaryota</taxon>
        <taxon>Fungi</taxon>
        <taxon>Dikarya</taxon>
        <taxon>Ascomycota</taxon>
        <taxon>Pezizomycotina</taxon>
        <taxon>Dothideomycetes</taxon>
        <taxon>Pleosporomycetidae</taxon>
        <taxon>Pleosporales</taxon>
        <taxon>Pleosporineae</taxon>
        <taxon>Phaeosphaeriaceae</taxon>
        <taxon>Ampelomyces</taxon>
    </lineage>
</organism>
<dbReference type="InterPro" id="IPR005123">
    <property type="entry name" value="Oxoglu/Fe-dep_dioxygenase_dom"/>
</dbReference>
<accession>A0A6A5QBW5</accession>
<evidence type="ECO:0000256" key="6">
    <source>
        <dbReference type="ARBA" id="ARBA00023004"/>
    </source>
</evidence>
<keyword evidence="7" id="KW-0843">Virulence</keyword>
<dbReference type="InterPro" id="IPR004574">
    <property type="entry name" value="Alkb"/>
</dbReference>
<dbReference type="EMBL" id="ML979141">
    <property type="protein sequence ID" value="KAF1912004.1"/>
    <property type="molecule type" value="Genomic_DNA"/>
</dbReference>
<evidence type="ECO:0000256" key="1">
    <source>
        <dbReference type="ARBA" id="ARBA00007879"/>
    </source>
</evidence>
<dbReference type="SUPFAM" id="SSF51197">
    <property type="entry name" value="Clavaminate synthase-like"/>
    <property type="match status" value="1"/>
</dbReference>
<evidence type="ECO:0000313" key="11">
    <source>
        <dbReference type="EMBL" id="KAF1912004.1"/>
    </source>
</evidence>
<dbReference type="GO" id="GO:0005634">
    <property type="term" value="C:nucleus"/>
    <property type="evidence" value="ECO:0007669"/>
    <property type="project" value="TreeGrafter"/>
</dbReference>
<dbReference type="AlphaFoldDB" id="A0A6A5QBW5"/>
<comment type="similarity">
    <text evidence="1">Belongs to the alkB family.</text>
</comment>
<feature type="domain" description="Fe2OG dioxygenase" evidence="10">
    <location>
        <begin position="192"/>
        <end position="310"/>
    </location>
</feature>
<comment type="cofactor">
    <cofactor evidence="9">
        <name>Fe(2+)</name>
        <dbReference type="ChEBI" id="CHEBI:29033"/>
    </cofactor>
    <text evidence="9">Binds 1 Fe(2+) ion per subunit.</text>
</comment>
<dbReference type="InterPro" id="IPR037151">
    <property type="entry name" value="AlkB-like_sf"/>
</dbReference>
<dbReference type="PANTHER" id="PTHR16557:SF2">
    <property type="entry name" value="NUCLEIC ACID DIOXYGENASE ALKBH1"/>
    <property type="match status" value="1"/>
</dbReference>
<keyword evidence="6 9" id="KW-0408">Iron</keyword>
<dbReference type="GO" id="GO:0046872">
    <property type="term" value="F:metal ion binding"/>
    <property type="evidence" value="ECO:0007669"/>
    <property type="project" value="UniProtKB-KW"/>
</dbReference>
<evidence type="ECO:0000313" key="12">
    <source>
        <dbReference type="Proteomes" id="UP000800096"/>
    </source>
</evidence>
<protein>
    <recommendedName>
        <fullName evidence="2">mRNA N(6)-methyladenine demethylase</fullName>
        <ecNumber evidence="2">1.14.11.53</ecNumber>
    </recommendedName>
</protein>
<evidence type="ECO:0000256" key="8">
    <source>
        <dbReference type="ARBA" id="ARBA00047565"/>
    </source>
</evidence>
<evidence type="ECO:0000259" key="10">
    <source>
        <dbReference type="PROSITE" id="PS51471"/>
    </source>
</evidence>
<dbReference type="OrthoDB" id="6614653at2759"/>
<feature type="binding site" evidence="9">
    <location>
        <position position="262"/>
    </location>
    <ligand>
        <name>Fe cation</name>
        <dbReference type="ChEBI" id="CHEBI:24875"/>
        <note>catalytic</note>
    </ligand>
</feature>
<comment type="catalytic activity">
    <reaction evidence="8">
        <text>an N(6)-methyladenosine in mRNA + 2-oxoglutarate + O2 = an adenosine in mRNA + formaldehyde + succinate + CO2</text>
        <dbReference type="Rhea" id="RHEA:49520"/>
        <dbReference type="Rhea" id="RHEA-COMP:12414"/>
        <dbReference type="Rhea" id="RHEA-COMP:12417"/>
        <dbReference type="ChEBI" id="CHEBI:15379"/>
        <dbReference type="ChEBI" id="CHEBI:16526"/>
        <dbReference type="ChEBI" id="CHEBI:16810"/>
        <dbReference type="ChEBI" id="CHEBI:16842"/>
        <dbReference type="ChEBI" id="CHEBI:30031"/>
        <dbReference type="ChEBI" id="CHEBI:74411"/>
        <dbReference type="ChEBI" id="CHEBI:74449"/>
        <dbReference type="EC" id="1.14.11.53"/>
    </reaction>
    <physiologicalReaction direction="left-to-right" evidence="8">
        <dbReference type="Rhea" id="RHEA:49521"/>
    </physiologicalReaction>
</comment>
<keyword evidence="4" id="KW-0223">Dioxygenase</keyword>
<evidence type="ECO:0000256" key="2">
    <source>
        <dbReference type="ARBA" id="ARBA00012931"/>
    </source>
</evidence>